<comment type="caution">
    <text evidence="1">The sequence shown here is derived from an EMBL/GenBank/DDBJ whole genome shotgun (WGS) entry which is preliminary data.</text>
</comment>
<dbReference type="Proteomes" id="UP000241769">
    <property type="component" value="Unassembled WGS sequence"/>
</dbReference>
<protein>
    <submittedName>
        <fullName evidence="1">Uncharacterized protein</fullName>
    </submittedName>
</protein>
<accession>A0A2P6MZL5</accession>
<gene>
    <name evidence="1" type="ORF">PROFUN_14549</name>
</gene>
<dbReference type="InParanoid" id="A0A2P6MZL5"/>
<evidence type="ECO:0000313" key="1">
    <source>
        <dbReference type="EMBL" id="PRP77135.1"/>
    </source>
</evidence>
<reference evidence="1 2" key="1">
    <citation type="journal article" date="2018" name="Genome Biol. Evol.">
        <title>Multiple Roots of Fruiting Body Formation in Amoebozoa.</title>
        <authorList>
            <person name="Hillmann F."/>
            <person name="Forbes G."/>
            <person name="Novohradska S."/>
            <person name="Ferling I."/>
            <person name="Riege K."/>
            <person name="Groth M."/>
            <person name="Westermann M."/>
            <person name="Marz M."/>
            <person name="Spaller T."/>
            <person name="Winckler T."/>
            <person name="Schaap P."/>
            <person name="Glockner G."/>
        </authorList>
    </citation>
    <scope>NUCLEOTIDE SEQUENCE [LARGE SCALE GENOMIC DNA]</scope>
    <source>
        <strain evidence="1 2">Jena</strain>
    </source>
</reference>
<evidence type="ECO:0000313" key="2">
    <source>
        <dbReference type="Proteomes" id="UP000241769"/>
    </source>
</evidence>
<dbReference type="EMBL" id="MDYQ01000279">
    <property type="protein sequence ID" value="PRP77135.1"/>
    <property type="molecule type" value="Genomic_DNA"/>
</dbReference>
<name>A0A2P6MZL5_9EUKA</name>
<keyword evidence="2" id="KW-1185">Reference proteome</keyword>
<organism evidence="1 2">
    <name type="scientific">Planoprotostelium fungivorum</name>
    <dbReference type="NCBI Taxonomy" id="1890364"/>
    <lineage>
        <taxon>Eukaryota</taxon>
        <taxon>Amoebozoa</taxon>
        <taxon>Evosea</taxon>
        <taxon>Variosea</taxon>
        <taxon>Cavosteliida</taxon>
        <taxon>Cavosteliaceae</taxon>
        <taxon>Planoprotostelium</taxon>
    </lineage>
</organism>
<proteinExistence type="predicted"/>
<sequence>MSIFVELEKTSNPSDWATETQIGKTHQLHHQQSVVCTTA</sequence>
<dbReference type="AlphaFoldDB" id="A0A2P6MZL5"/>